<evidence type="ECO:0000313" key="5">
    <source>
        <dbReference type="EMBL" id="CEJ05872.1"/>
    </source>
</evidence>
<dbReference type="InterPro" id="IPR001926">
    <property type="entry name" value="TrpB-like_PALP"/>
</dbReference>
<evidence type="ECO:0000313" key="6">
    <source>
        <dbReference type="Proteomes" id="UP001071230"/>
    </source>
</evidence>
<protein>
    <submittedName>
        <fullName evidence="4">Diaminopropionate ammonia-lyase</fullName>
        <ecNumber evidence="4">4.3.1.15</ecNumber>
    </submittedName>
</protein>
<accession>A0A8S0X736</accession>
<dbReference type="InterPro" id="IPR010081">
    <property type="entry name" value="DiNH2opropionate_NH3_lyase"/>
</dbReference>
<evidence type="ECO:0000313" key="4">
    <source>
        <dbReference type="EMBL" id="CAA7602990.1"/>
    </source>
</evidence>
<evidence type="ECO:0000259" key="3">
    <source>
        <dbReference type="Pfam" id="PF00291"/>
    </source>
</evidence>
<comment type="cofactor">
    <cofactor evidence="1">
        <name>pyridoxal 5'-phosphate</name>
        <dbReference type="ChEBI" id="CHEBI:597326"/>
    </cofactor>
</comment>
<dbReference type="GO" id="GO:0030170">
    <property type="term" value="F:pyridoxal phosphate binding"/>
    <property type="evidence" value="ECO:0007669"/>
    <property type="project" value="InterPro"/>
</dbReference>
<dbReference type="EC" id="4.3.1.15" evidence="4"/>
<dbReference type="Proteomes" id="UP000836597">
    <property type="component" value="Chromosome"/>
</dbReference>
<dbReference type="InterPro" id="IPR019871">
    <property type="entry name" value="DiNH2propionate_NH3-lyase_sub"/>
</dbReference>
<organism evidence="4">
    <name type="scientific">Acididesulfobacillus acetoxydans</name>
    <dbReference type="NCBI Taxonomy" id="1561005"/>
    <lineage>
        <taxon>Bacteria</taxon>
        <taxon>Bacillati</taxon>
        <taxon>Bacillota</taxon>
        <taxon>Clostridia</taxon>
        <taxon>Eubacteriales</taxon>
        <taxon>Peptococcaceae</taxon>
        <taxon>Acididesulfobacillus</taxon>
    </lineage>
</organism>
<gene>
    <name evidence="5" type="ORF">DEACI_0292</name>
    <name evidence="4" type="ORF">DEACI_3813</name>
</gene>
<dbReference type="Proteomes" id="UP001071230">
    <property type="component" value="Unassembled WGS sequence"/>
</dbReference>
<dbReference type="KEGG" id="aacx:DEACI_3813"/>
<dbReference type="GO" id="GO:1901605">
    <property type="term" value="P:alpha-amino acid metabolic process"/>
    <property type="evidence" value="ECO:0007669"/>
    <property type="project" value="UniProtKB-ARBA"/>
</dbReference>
<dbReference type="Pfam" id="PF00291">
    <property type="entry name" value="PALP"/>
    <property type="match status" value="1"/>
</dbReference>
<feature type="domain" description="Tryptophan synthase beta chain-like PALP" evidence="3">
    <location>
        <begin position="44"/>
        <end position="338"/>
    </location>
</feature>
<dbReference type="CDD" id="cd00640">
    <property type="entry name" value="Trp-synth-beta_II"/>
    <property type="match status" value="1"/>
</dbReference>
<sequence length="411" mass="44672">MNTQDENVVWTANSLRRESVPRVSADLFSPDQVRIARAFHRTLPGYQPTPLQSLDTLAKHFGVGGIYVKDESYRFGLKAFKALGGSYAIGRYLAERLEEDIADLPFAKLTSRMVREKLGKITFATTTDGNHGRGVAWTARQLRQRAVVYMPKGSSPYRLAKIREEGAEASISDLNYDDTVRLTAAKAGREGWVVVQDTAWEGYTKIPGWIMQGYGTMVAEAMEQLRERTAEKPTHVFVQAGVGALAGSVLGYLVSLYGCGPERPKTVVAESDRAACLYRSALAGDGVPRSVDGDMDTIMAGLACGEVNVLGWNILRTAADMFVACPDWVSVKGMRILGNPLPGDPTVISGESGAVTTGLLWALLCDPNLSEAREALAIDGNSRILLFSTEGDTDPLRYRDIVWNGVSSAAR</sequence>
<dbReference type="RefSeq" id="WP_240986277.1">
    <property type="nucleotide sequence ID" value="NZ_CDGJ01000003.1"/>
</dbReference>
<dbReference type="PANTHER" id="PTHR42937">
    <property type="match status" value="1"/>
</dbReference>
<reference evidence="4" key="2">
    <citation type="submission" date="2020-01" db="EMBL/GenBank/DDBJ databases">
        <authorList>
            <person name="Hornung B."/>
        </authorList>
    </citation>
    <scope>NUCLEOTIDE SEQUENCE</scope>
    <source>
        <strain evidence="4">PacBioINE</strain>
    </source>
</reference>
<dbReference type="NCBIfam" id="TIGR03528">
    <property type="entry name" value="2_3_DAP_am_ly"/>
    <property type="match status" value="1"/>
</dbReference>
<dbReference type="Gene3D" id="3.40.50.1100">
    <property type="match status" value="3"/>
</dbReference>
<dbReference type="EMBL" id="LR746496">
    <property type="protein sequence ID" value="CAA7602990.1"/>
    <property type="molecule type" value="Genomic_DNA"/>
</dbReference>
<dbReference type="NCBIfam" id="TIGR01747">
    <property type="entry name" value="diampropi_NH3ly"/>
    <property type="match status" value="1"/>
</dbReference>
<dbReference type="InterPro" id="IPR036052">
    <property type="entry name" value="TrpB-like_PALP_sf"/>
</dbReference>
<name>A0A8S0X736_9FIRM</name>
<keyword evidence="6" id="KW-1185">Reference proteome</keyword>
<dbReference type="EMBL" id="CDGJ01000003">
    <property type="protein sequence ID" value="CEJ05872.1"/>
    <property type="molecule type" value="Genomic_DNA"/>
</dbReference>
<dbReference type="AlphaFoldDB" id="A0A8S0X736"/>
<keyword evidence="2" id="KW-0663">Pyridoxal phosphate</keyword>
<proteinExistence type="predicted"/>
<dbReference type="SUPFAM" id="SSF53686">
    <property type="entry name" value="Tryptophan synthase beta subunit-like PLP-dependent enzymes"/>
    <property type="match status" value="1"/>
</dbReference>
<keyword evidence="4" id="KW-0456">Lyase</keyword>
<reference evidence="5" key="1">
    <citation type="submission" date="2014-11" db="EMBL/GenBank/DDBJ databases">
        <authorList>
            <person name="Hornung B.V."/>
        </authorList>
    </citation>
    <scope>NUCLEOTIDE SEQUENCE</scope>
    <source>
        <strain evidence="5">INE</strain>
    </source>
</reference>
<evidence type="ECO:0000256" key="2">
    <source>
        <dbReference type="ARBA" id="ARBA00022898"/>
    </source>
</evidence>
<dbReference type="NCBIfam" id="NF006058">
    <property type="entry name" value="PRK08206.1"/>
    <property type="match status" value="1"/>
</dbReference>
<dbReference type="GO" id="GO:0008838">
    <property type="term" value="F:diaminopropionate ammonia-lyase activity"/>
    <property type="evidence" value="ECO:0007669"/>
    <property type="project" value="UniProtKB-EC"/>
</dbReference>
<evidence type="ECO:0000256" key="1">
    <source>
        <dbReference type="ARBA" id="ARBA00001933"/>
    </source>
</evidence>
<dbReference type="PANTHER" id="PTHR42937:SF1">
    <property type="entry name" value="DIAMINOPROPIONATE AMMONIA-LYASE"/>
    <property type="match status" value="1"/>
</dbReference>